<comment type="caution">
    <text evidence="1">The sequence shown here is derived from an EMBL/GenBank/DDBJ whole genome shotgun (WGS) entry which is preliminary data.</text>
</comment>
<sequence length="83" mass="9585">MESRDSSPPRLVNERVYVAVGSDVEESRLTLQWALENFGADFGIIHLAICMVMQRGILLQRAVTFVPWRTSWLNIFAFVNMQR</sequence>
<organism evidence="1 2">
    <name type="scientific">Punica granatum</name>
    <name type="common">Pomegranate</name>
    <dbReference type="NCBI Taxonomy" id="22663"/>
    <lineage>
        <taxon>Eukaryota</taxon>
        <taxon>Viridiplantae</taxon>
        <taxon>Streptophyta</taxon>
        <taxon>Embryophyta</taxon>
        <taxon>Tracheophyta</taxon>
        <taxon>Spermatophyta</taxon>
        <taxon>Magnoliopsida</taxon>
        <taxon>eudicotyledons</taxon>
        <taxon>Gunneridae</taxon>
        <taxon>Pentapetalae</taxon>
        <taxon>rosids</taxon>
        <taxon>malvids</taxon>
        <taxon>Myrtales</taxon>
        <taxon>Lythraceae</taxon>
        <taxon>Punica</taxon>
    </lineage>
</organism>
<keyword evidence="2" id="KW-1185">Reference proteome</keyword>
<gene>
    <name evidence="1" type="ORF">CRG98_049983</name>
</gene>
<reference evidence="1 2" key="1">
    <citation type="submission" date="2017-11" db="EMBL/GenBank/DDBJ databases">
        <title>De-novo sequencing of pomegranate (Punica granatum L.) genome.</title>
        <authorList>
            <person name="Akparov Z."/>
            <person name="Amiraslanov A."/>
            <person name="Hajiyeva S."/>
            <person name="Abbasov M."/>
            <person name="Kaur K."/>
            <person name="Hamwieh A."/>
            <person name="Solovyev V."/>
            <person name="Salamov A."/>
            <person name="Braich B."/>
            <person name="Kosarev P."/>
            <person name="Mahmoud A."/>
            <person name="Hajiyev E."/>
            <person name="Babayeva S."/>
            <person name="Izzatullayeva V."/>
            <person name="Mammadov A."/>
            <person name="Mammadov A."/>
            <person name="Sharifova S."/>
            <person name="Ojaghi J."/>
            <person name="Eynullazada K."/>
            <person name="Bayramov B."/>
            <person name="Abdulazimova A."/>
            <person name="Shahmuradov I."/>
        </authorList>
    </citation>
    <scope>NUCLEOTIDE SEQUENCE [LARGE SCALE GENOMIC DNA]</scope>
    <source>
        <strain evidence="2">cv. AG2017</strain>
        <tissue evidence="1">Leaf</tissue>
    </source>
</reference>
<dbReference type="EMBL" id="PGOL01044027">
    <property type="protein sequence ID" value="PKH86500.1"/>
    <property type="molecule type" value="Genomic_DNA"/>
</dbReference>
<proteinExistence type="predicted"/>
<protein>
    <submittedName>
        <fullName evidence="1">Uncharacterized protein</fullName>
    </submittedName>
</protein>
<accession>A0A2I0H1D5</accession>
<evidence type="ECO:0000313" key="2">
    <source>
        <dbReference type="Proteomes" id="UP000233551"/>
    </source>
</evidence>
<dbReference type="Proteomes" id="UP000233551">
    <property type="component" value="Unassembled WGS sequence"/>
</dbReference>
<dbReference type="AlphaFoldDB" id="A0A2I0H1D5"/>
<name>A0A2I0H1D5_PUNGR</name>
<evidence type="ECO:0000313" key="1">
    <source>
        <dbReference type="EMBL" id="PKH86500.1"/>
    </source>
</evidence>